<protein>
    <submittedName>
        <fullName evidence="1">Uncharacterized protein</fullName>
    </submittedName>
</protein>
<keyword evidence="2" id="KW-1185">Reference proteome</keyword>
<accession>A0ABW6KAI3</accession>
<name>A0ABW6KAI3_9BACI</name>
<sequence>MNRSNMNAVTDKQRSLIQKMEQLLDVTFTGTTKQEASAFITRYMEEYKEQQAFVFDMVHNENHY</sequence>
<evidence type="ECO:0000313" key="2">
    <source>
        <dbReference type="Proteomes" id="UP001601059"/>
    </source>
</evidence>
<organism evidence="1 2">
    <name type="scientific">Cytobacillus spartinae</name>
    <dbReference type="NCBI Taxonomy" id="3299023"/>
    <lineage>
        <taxon>Bacteria</taxon>
        <taxon>Bacillati</taxon>
        <taxon>Bacillota</taxon>
        <taxon>Bacilli</taxon>
        <taxon>Bacillales</taxon>
        <taxon>Bacillaceae</taxon>
        <taxon>Cytobacillus</taxon>
    </lineage>
</organism>
<dbReference type="EMBL" id="JBIACK010000004">
    <property type="protein sequence ID" value="MFE8701179.1"/>
    <property type="molecule type" value="Genomic_DNA"/>
</dbReference>
<proteinExistence type="predicted"/>
<reference evidence="1 2" key="1">
    <citation type="submission" date="2024-08" db="EMBL/GenBank/DDBJ databases">
        <title>Two novel Cytobacillus novel species.</title>
        <authorList>
            <person name="Liu G."/>
        </authorList>
    </citation>
    <scope>NUCLEOTIDE SEQUENCE [LARGE SCALE GENOMIC DNA]</scope>
    <source>
        <strain evidence="1 2">FJAT-54145</strain>
    </source>
</reference>
<gene>
    <name evidence="1" type="ORF">ACFYKX_11290</name>
</gene>
<evidence type="ECO:0000313" key="1">
    <source>
        <dbReference type="EMBL" id="MFE8701179.1"/>
    </source>
</evidence>
<dbReference type="Proteomes" id="UP001601059">
    <property type="component" value="Unassembled WGS sequence"/>
</dbReference>
<comment type="caution">
    <text evidence="1">The sequence shown here is derived from an EMBL/GenBank/DDBJ whole genome shotgun (WGS) entry which is preliminary data.</text>
</comment>
<dbReference type="RefSeq" id="WP_389361068.1">
    <property type="nucleotide sequence ID" value="NZ_JBIACK010000004.1"/>
</dbReference>